<keyword evidence="3" id="KW-0697">Rotamase</keyword>
<dbReference type="PANTHER" id="PTHR45625">
    <property type="entry name" value="PEPTIDYL-PROLYL CIS-TRANS ISOMERASE-RELATED"/>
    <property type="match status" value="1"/>
</dbReference>
<dbReference type="Proteomes" id="UP000001357">
    <property type="component" value="Unassembled WGS sequence"/>
</dbReference>
<protein>
    <recommendedName>
        <fullName evidence="3">Peptidyl-prolyl cis-trans isomerase</fullName>
        <shortName evidence="3">PPIase</shortName>
        <ecNumber evidence="3">5.2.1.8</ecNumber>
    </recommendedName>
</protein>
<dbReference type="EMBL" id="CH991545">
    <property type="protein sequence ID" value="EDQ91497.1"/>
    <property type="molecule type" value="Genomic_DNA"/>
</dbReference>
<evidence type="ECO:0000256" key="3">
    <source>
        <dbReference type="RuleBase" id="RU363019"/>
    </source>
</evidence>
<comment type="similarity">
    <text evidence="3">Belongs to the cyclophilin-type PPIase family.</text>
</comment>
<dbReference type="STRING" id="81824.A9UTI0"/>
<comment type="subcellular location">
    <subcellularLocation>
        <location evidence="1">Nucleus</location>
    </subcellularLocation>
</comment>
<dbReference type="InterPro" id="IPR044666">
    <property type="entry name" value="Cyclophilin_A-like"/>
</dbReference>
<comment type="function">
    <text evidence="3">PPIases accelerate the folding of proteins. It catalyzes the cis-trans isomerization of proline imidic peptide bonds in oligopeptides.</text>
</comment>
<accession>A9UTI0</accession>
<dbReference type="AlphaFoldDB" id="A9UTI0"/>
<dbReference type="CDD" id="cd01925">
    <property type="entry name" value="cyclophilin_CeCYP16-like"/>
    <property type="match status" value="1"/>
</dbReference>
<evidence type="ECO:0000313" key="6">
    <source>
        <dbReference type="Proteomes" id="UP000001357"/>
    </source>
</evidence>
<feature type="domain" description="PPIase cyclophilin-type" evidence="4">
    <location>
        <begin position="22"/>
        <end position="166"/>
    </location>
</feature>
<keyword evidence="2" id="KW-0539">Nucleus</keyword>
<dbReference type="GO" id="GO:0071013">
    <property type="term" value="C:catalytic step 2 spliceosome"/>
    <property type="evidence" value="ECO:0000318"/>
    <property type="project" value="GO_Central"/>
</dbReference>
<dbReference type="Gene3D" id="2.40.100.10">
    <property type="entry name" value="Cyclophilin-like"/>
    <property type="match status" value="1"/>
</dbReference>
<dbReference type="Pfam" id="PF00160">
    <property type="entry name" value="Pro_isomerase"/>
    <property type="match status" value="1"/>
</dbReference>
<proteinExistence type="inferred from homology"/>
<keyword evidence="6" id="KW-1185">Reference proteome</keyword>
<dbReference type="OMA" id="ASECDQD"/>
<comment type="catalytic activity">
    <reaction evidence="3">
        <text>[protein]-peptidylproline (omega=180) = [protein]-peptidylproline (omega=0)</text>
        <dbReference type="Rhea" id="RHEA:16237"/>
        <dbReference type="Rhea" id="RHEA-COMP:10747"/>
        <dbReference type="Rhea" id="RHEA-COMP:10748"/>
        <dbReference type="ChEBI" id="CHEBI:83833"/>
        <dbReference type="ChEBI" id="CHEBI:83834"/>
        <dbReference type="EC" id="5.2.1.8"/>
    </reaction>
</comment>
<dbReference type="PANTHER" id="PTHR45625:SF6">
    <property type="entry name" value="SPLICEOSOME-ASSOCIATED PROTEIN CWC27 HOMOLOG"/>
    <property type="match status" value="1"/>
</dbReference>
<dbReference type="PRINTS" id="PR00153">
    <property type="entry name" value="CSAPPISMRASE"/>
</dbReference>
<gene>
    <name evidence="5" type="ORF">MONBRDRAFT_34983</name>
</gene>
<evidence type="ECO:0000313" key="5">
    <source>
        <dbReference type="EMBL" id="EDQ91497.1"/>
    </source>
</evidence>
<dbReference type="FunFam" id="2.40.100.10:FF:000007">
    <property type="entry name" value="Peptidyl-prolyl cis-trans isomerase CWC27 homolog"/>
    <property type="match status" value="1"/>
</dbReference>
<dbReference type="PROSITE" id="PS00170">
    <property type="entry name" value="CSA_PPIASE_1"/>
    <property type="match status" value="1"/>
</dbReference>
<dbReference type="GO" id="GO:0003755">
    <property type="term" value="F:peptidyl-prolyl cis-trans isomerase activity"/>
    <property type="evidence" value="ECO:0007669"/>
    <property type="project" value="UniProtKB-UniRule"/>
</dbReference>
<dbReference type="KEGG" id="mbr:MONBRDRAFT_34983"/>
<dbReference type="GO" id="GO:0006457">
    <property type="term" value="P:protein folding"/>
    <property type="evidence" value="ECO:0000318"/>
    <property type="project" value="GO_Central"/>
</dbReference>
<dbReference type="InterPro" id="IPR020892">
    <property type="entry name" value="Cyclophilin-type_PPIase_CS"/>
</dbReference>
<evidence type="ECO:0000256" key="2">
    <source>
        <dbReference type="ARBA" id="ARBA00023242"/>
    </source>
</evidence>
<dbReference type="eggNOG" id="KOG0885">
    <property type="taxonomic scope" value="Eukaryota"/>
</dbReference>
<organism evidence="5 6">
    <name type="scientific">Monosiga brevicollis</name>
    <name type="common">Choanoflagellate</name>
    <dbReference type="NCBI Taxonomy" id="81824"/>
    <lineage>
        <taxon>Eukaryota</taxon>
        <taxon>Choanoflagellata</taxon>
        <taxon>Craspedida</taxon>
        <taxon>Salpingoecidae</taxon>
        <taxon>Monosiga</taxon>
    </lineage>
</organism>
<dbReference type="SUPFAM" id="SSF50891">
    <property type="entry name" value="Cyclophilin-like"/>
    <property type="match status" value="1"/>
</dbReference>
<dbReference type="GeneID" id="5889259"/>
<dbReference type="PROSITE" id="PS50072">
    <property type="entry name" value="CSA_PPIASE_2"/>
    <property type="match status" value="1"/>
</dbReference>
<evidence type="ECO:0000256" key="1">
    <source>
        <dbReference type="ARBA" id="ARBA00004123"/>
    </source>
</evidence>
<keyword evidence="3" id="KW-0413">Isomerase</keyword>
<evidence type="ECO:0000259" key="4">
    <source>
        <dbReference type="PROSITE" id="PS50072"/>
    </source>
</evidence>
<dbReference type="InterPro" id="IPR029000">
    <property type="entry name" value="Cyclophilin-like_dom_sf"/>
</dbReference>
<dbReference type="InParanoid" id="A9UTI0"/>
<name>A9UTI0_MONBE</name>
<dbReference type="EC" id="5.2.1.8" evidence="3"/>
<sequence length="230" mass="25951">MSNIYITEPPTTGKVVIETSRGDLDVELWCKECPLASRNFIQLALEGFYEGLIFHRLVRDFIIQGGDPTGTGEGGESIFGKPFKDEFHSRLKFSRRGLVGCANAGKDDNSSQFFITLDRADELTGKHTMFGKVVGDTIYNLIRFNELSIDANERPDDPPIIKRIEVLINPFDDIKPREERMKAKQAQMLDKQEKGKQRERVKAVKNFKLMSFGDEAEEAEEADAMALGKV</sequence>
<dbReference type="RefSeq" id="XP_001743919.1">
    <property type="nucleotide sequence ID" value="XM_001743867.1"/>
</dbReference>
<reference evidence="5 6" key="1">
    <citation type="journal article" date="2008" name="Nature">
        <title>The genome of the choanoflagellate Monosiga brevicollis and the origin of metazoans.</title>
        <authorList>
            <consortium name="JGI Sequencing"/>
            <person name="King N."/>
            <person name="Westbrook M.J."/>
            <person name="Young S.L."/>
            <person name="Kuo A."/>
            <person name="Abedin M."/>
            <person name="Chapman J."/>
            <person name="Fairclough S."/>
            <person name="Hellsten U."/>
            <person name="Isogai Y."/>
            <person name="Letunic I."/>
            <person name="Marr M."/>
            <person name="Pincus D."/>
            <person name="Putnam N."/>
            <person name="Rokas A."/>
            <person name="Wright K.J."/>
            <person name="Zuzow R."/>
            <person name="Dirks W."/>
            <person name="Good M."/>
            <person name="Goodstein D."/>
            <person name="Lemons D."/>
            <person name="Li W."/>
            <person name="Lyons J.B."/>
            <person name="Morris A."/>
            <person name="Nichols S."/>
            <person name="Richter D.J."/>
            <person name="Salamov A."/>
            <person name="Bork P."/>
            <person name="Lim W.A."/>
            <person name="Manning G."/>
            <person name="Miller W.T."/>
            <person name="McGinnis W."/>
            <person name="Shapiro H."/>
            <person name="Tjian R."/>
            <person name="Grigoriev I.V."/>
            <person name="Rokhsar D."/>
        </authorList>
    </citation>
    <scope>NUCLEOTIDE SEQUENCE [LARGE SCALE GENOMIC DNA]</scope>
    <source>
        <strain evidence="6">MX1 / ATCC 50154</strain>
    </source>
</reference>
<dbReference type="InterPro" id="IPR002130">
    <property type="entry name" value="Cyclophilin-type_PPIase_dom"/>
</dbReference>